<keyword evidence="3" id="KW-0663">Pyridoxal phosphate</keyword>
<evidence type="ECO:0000313" key="6">
    <source>
        <dbReference type="Proteomes" id="UP000654345"/>
    </source>
</evidence>
<reference evidence="5 6" key="1">
    <citation type="journal article" date="2021" name="Int. J. Syst. Evol. Microbiol.">
        <title>Reticulibacter mediterranei gen. nov., sp. nov., within the new family Reticulibacteraceae fam. nov., and Ktedonospora formicarum gen. nov., sp. nov., Ktedonobacter robiniae sp. nov., Dictyobacter formicarum sp. nov. and Dictyobacter arantiisoli sp. nov., belonging to the class Ktedonobacteria.</title>
        <authorList>
            <person name="Yabe S."/>
            <person name="Zheng Y."/>
            <person name="Wang C.M."/>
            <person name="Sakai Y."/>
            <person name="Abe K."/>
            <person name="Yokota A."/>
            <person name="Donadio S."/>
            <person name="Cavaletti L."/>
            <person name="Monciardini P."/>
        </authorList>
    </citation>
    <scope>NUCLEOTIDE SEQUENCE [LARGE SCALE GENOMIC DNA]</scope>
    <source>
        <strain evidence="5 6">SOSP1-30</strain>
    </source>
</reference>
<dbReference type="PIRSF" id="PIRSF000412">
    <property type="entry name" value="SHMT"/>
    <property type="match status" value="1"/>
</dbReference>
<name>A0ABQ3UHP5_9CHLR</name>
<evidence type="ECO:0000313" key="5">
    <source>
        <dbReference type="EMBL" id="GHO52231.1"/>
    </source>
</evidence>
<protein>
    <submittedName>
        <fullName evidence="5">Serine hydroxymethyltransferase</fullName>
    </submittedName>
</protein>
<dbReference type="Proteomes" id="UP000654345">
    <property type="component" value="Unassembled WGS sequence"/>
</dbReference>
<dbReference type="InterPro" id="IPR015424">
    <property type="entry name" value="PyrdxlP-dep_Trfase"/>
</dbReference>
<comment type="similarity">
    <text evidence="2">Belongs to the SHMT family.</text>
</comment>
<comment type="caution">
    <text evidence="5">The sequence shown here is derived from an EMBL/GenBank/DDBJ whole genome shotgun (WGS) entry which is preliminary data.</text>
</comment>
<dbReference type="InterPro" id="IPR001085">
    <property type="entry name" value="Ser_HO-MeTrfase"/>
</dbReference>
<dbReference type="InterPro" id="IPR039429">
    <property type="entry name" value="SHMT-like_dom"/>
</dbReference>
<dbReference type="PANTHER" id="PTHR11680">
    <property type="entry name" value="SERINE HYDROXYMETHYLTRANSFERASE"/>
    <property type="match status" value="1"/>
</dbReference>
<dbReference type="InterPro" id="IPR015421">
    <property type="entry name" value="PyrdxlP-dep_Trfase_major"/>
</dbReference>
<evidence type="ECO:0000256" key="3">
    <source>
        <dbReference type="ARBA" id="ARBA00022898"/>
    </source>
</evidence>
<dbReference type="PANTHER" id="PTHR11680:SF35">
    <property type="entry name" value="SERINE HYDROXYMETHYLTRANSFERASE 1"/>
    <property type="match status" value="1"/>
</dbReference>
<dbReference type="Pfam" id="PF00464">
    <property type="entry name" value="SHMT"/>
    <property type="match status" value="1"/>
</dbReference>
<dbReference type="NCBIfam" id="NF000586">
    <property type="entry name" value="PRK00011.1"/>
    <property type="match status" value="1"/>
</dbReference>
<dbReference type="SUPFAM" id="SSF53383">
    <property type="entry name" value="PLP-dependent transferases"/>
    <property type="match status" value="1"/>
</dbReference>
<comment type="cofactor">
    <cofactor evidence="1">
        <name>pyridoxal 5'-phosphate</name>
        <dbReference type="ChEBI" id="CHEBI:597326"/>
    </cofactor>
</comment>
<dbReference type="InterPro" id="IPR015422">
    <property type="entry name" value="PyrdxlP-dep_Trfase_small"/>
</dbReference>
<sequence>MLLLYGSKKHMTIDIHDIEQLLEQQEQWRQRQAINLIASENTPSEAVRRVQNSDFMGRYAEGHPNEPGKVNRYYQGTRYIDEIERQARTEIMELFRARQADVRPISGNASNTAIALGYLRGGDTVIANSTDAGGHISHGPVGVFGRRIQNRGQVLKLGSEKSVNLHYLPLTEDHYHVDAQKTIELIERVSPQLVIMGKSLFLFPEPVSEVVAACRAKNIPLLYDGAHVLGLIAGGQFQDPLREGATWLTGSTHKTFPGPQRGVILGNLDEEGEKKFWPAADRGVFPGSSSNHHLNTLPALLVATREMKLYGRDYATQIVRNAQALGRSLDELGSPVEARDFGYTKSHIIAVNVAQFGAGVEVAKRLEANDIIVNYNMLPGDEDPRNPSGLRIGVSEMTRYGMDEQAMGELAQLMHDAVRGQQVKEQVNKLRARYTEMQYV</sequence>
<proteinExistence type="inferred from homology"/>
<keyword evidence="6" id="KW-1185">Reference proteome</keyword>
<organism evidence="5 6">
    <name type="scientific">Ktedonobacter robiniae</name>
    <dbReference type="NCBI Taxonomy" id="2778365"/>
    <lineage>
        <taxon>Bacteria</taxon>
        <taxon>Bacillati</taxon>
        <taxon>Chloroflexota</taxon>
        <taxon>Ktedonobacteria</taxon>
        <taxon>Ktedonobacterales</taxon>
        <taxon>Ktedonobacteraceae</taxon>
        <taxon>Ktedonobacter</taxon>
    </lineage>
</organism>
<evidence type="ECO:0000256" key="2">
    <source>
        <dbReference type="ARBA" id="ARBA00006376"/>
    </source>
</evidence>
<dbReference type="Gene3D" id="3.90.1150.10">
    <property type="entry name" value="Aspartate Aminotransferase, domain 1"/>
    <property type="match status" value="1"/>
</dbReference>
<accession>A0ABQ3UHP5</accession>
<evidence type="ECO:0000259" key="4">
    <source>
        <dbReference type="Pfam" id="PF00464"/>
    </source>
</evidence>
<dbReference type="InterPro" id="IPR049943">
    <property type="entry name" value="Ser_HO-MeTrfase-like"/>
</dbReference>
<dbReference type="Gene3D" id="3.40.640.10">
    <property type="entry name" value="Type I PLP-dependent aspartate aminotransferase-like (Major domain)"/>
    <property type="match status" value="1"/>
</dbReference>
<dbReference type="EMBL" id="BNJG01000001">
    <property type="protein sequence ID" value="GHO52231.1"/>
    <property type="molecule type" value="Genomic_DNA"/>
</dbReference>
<evidence type="ECO:0000256" key="1">
    <source>
        <dbReference type="ARBA" id="ARBA00001933"/>
    </source>
</evidence>
<gene>
    <name evidence="5" type="ORF">KSB_07060</name>
</gene>
<feature type="domain" description="Serine hydroxymethyltransferase-like" evidence="4">
    <location>
        <begin position="19"/>
        <end position="413"/>
    </location>
</feature>